<sequence>MAVEDGMEENEEVKELTITPGYAGDFILLDPASWESTRSPFKTTAIPRDSSQLRVWILDSTIPAVSGVWSPEFLWRNNGDSRRPAYGMPKRSEVVGTGGHTRGPFAFGMGK</sequence>
<proteinExistence type="predicted"/>
<evidence type="ECO:0000313" key="3">
    <source>
        <dbReference type="Proteomes" id="UP000465221"/>
    </source>
</evidence>
<dbReference type="AlphaFoldDB" id="A0A8H3P8Z8"/>
<evidence type="ECO:0000313" key="2">
    <source>
        <dbReference type="EMBL" id="GFF47266.1"/>
    </source>
</evidence>
<evidence type="ECO:0000256" key="1">
    <source>
        <dbReference type="SAM" id="MobiDB-lite"/>
    </source>
</evidence>
<organism evidence="2 3">
    <name type="scientific">Aspergillus udagawae</name>
    <dbReference type="NCBI Taxonomy" id="91492"/>
    <lineage>
        <taxon>Eukaryota</taxon>
        <taxon>Fungi</taxon>
        <taxon>Dikarya</taxon>
        <taxon>Ascomycota</taxon>
        <taxon>Pezizomycotina</taxon>
        <taxon>Eurotiomycetes</taxon>
        <taxon>Eurotiomycetidae</taxon>
        <taxon>Eurotiales</taxon>
        <taxon>Aspergillaceae</taxon>
        <taxon>Aspergillus</taxon>
        <taxon>Aspergillus subgen. Fumigati</taxon>
    </lineage>
</organism>
<protein>
    <submittedName>
        <fullName evidence="2">Uncharacterized protein</fullName>
    </submittedName>
</protein>
<name>A0A8H3P8Z8_9EURO</name>
<dbReference type="Proteomes" id="UP000465221">
    <property type="component" value="Unassembled WGS sequence"/>
</dbReference>
<comment type="caution">
    <text evidence="2">The sequence shown here is derived from an EMBL/GenBank/DDBJ whole genome shotgun (WGS) entry which is preliminary data.</text>
</comment>
<reference evidence="2 3" key="1">
    <citation type="submission" date="2020-01" db="EMBL/GenBank/DDBJ databases">
        <title>Draft genome sequence of Aspergillus udagawae IFM 46972.</title>
        <authorList>
            <person name="Takahashi H."/>
            <person name="Yaguchi T."/>
        </authorList>
    </citation>
    <scope>NUCLEOTIDE SEQUENCE [LARGE SCALE GENOMIC DNA]</scope>
    <source>
        <strain evidence="2 3">IFM 46972</strain>
    </source>
</reference>
<accession>A0A8H3P8Z8</accession>
<gene>
    <name evidence="2" type="ORF">IFM46972_08252</name>
</gene>
<dbReference type="EMBL" id="BLKC01000069">
    <property type="protein sequence ID" value="GFF47266.1"/>
    <property type="molecule type" value="Genomic_DNA"/>
</dbReference>
<feature type="region of interest" description="Disordered" evidence="1">
    <location>
        <begin position="85"/>
        <end position="111"/>
    </location>
</feature>